<keyword evidence="2" id="KW-0328">Glycosyltransferase</keyword>
<reference evidence="2 3" key="1">
    <citation type="submission" date="2015-09" db="EMBL/GenBank/DDBJ databases">
        <authorList>
            <consortium name="Pathogen Informatics"/>
        </authorList>
    </citation>
    <scope>NUCLEOTIDE SEQUENCE [LARGE SCALE GENOMIC DNA]</scope>
    <source>
        <strain evidence="2 3">2789STDY5608837</strain>
    </source>
</reference>
<dbReference type="InterPro" id="IPR051706">
    <property type="entry name" value="Glycosyltransferase_domain"/>
</dbReference>
<evidence type="ECO:0000313" key="2">
    <source>
        <dbReference type="EMBL" id="CUO04745.1"/>
    </source>
</evidence>
<dbReference type="Pfam" id="PF04488">
    <property type="entry name" value="Gly_transf_sug"/>
    <property type="match status" value="1"/>
</dbReference>
<sequence length="275" mass="31712">MKGITIVENRNTKIPKIIHYCWFGNKQLSEMAKKCIASWKKQCPDYKIIEWNEENFDINCNTYVKEAYREKKWAFVSDVARLHALVNYGGIYMDTDVEVLKSLNVILNNEAIIGFECDSRIQTGFMACVKGHSVFNDFLHMYEQEKFINEDGSMNTITNVVRLTEICVNLGLKLNGEQQLVNGMTILPSEYLSPKNVETGKITVTDKTLCIHYFDGSWLSEEARVQMELERKMRKFLPNSCVGYVAKCISIMKVNGVSVVVKEVGKWIKKRIQKY</sequence>
<evidence type="ECO:0000256" key="1">
    <source>
        <dbReference type="ARBA" id="ARBA00022679"/>
    </source>
</evidence>
<organism evidence="2 3">
    <name type="scientific">Blautia obeum</name>
    <dbReference type="NCBI Taxonomy" id="40520"/>
    <lineage>
        <taxon>Bacteria</taxon>
        <taxon>Bacillati</taxon>
        <taxon>Bacillota</taxon>
        <taxon>Clostridia</taxon>
        <taxon>Lachnospirales</taxon>
        <taxon>Lachnospiraceae</taxon>
        <taxon>Blautia</taxon>
    </lineage>
</organism>
<keyword evidence="1 2" id="KW-0808">Transferase</keyword>
<dbReference type="PANTHER" id="PTHR32385">
    <property type="entry name" value="MANNOSYL PHOSPHORYLINOSITOL CERAMIDE SYNTHASE"/>
    <property type="match status" value="1"/>
</dbReference>
<dbReference type="InterPro" id="IPR007577">
    <property type="entry name" value="GlycoTrfase_DXD_sugar-bd_CS"/>
</dbReference>
<protein>
    <submittedName>
        <fullName evidence="2">Mannosyltransferase OCH1 and related enzymes</fullName>
    </submittedName>
</protein>
<name>A0A174BYP0_9FIRM</name>
<dbReference type="AlphaFoldDB" id="A0A174BYP0"/>
<dbReference type="Gene3D" id="3.90.550.20">
    <property type="match status" value="1"/>
</dbReference>
<dbReference type="SUPFAM" id="SSF53448">
    <property type="entry name" value="Nucleotide-diphospho-sugar transferases"/>
    <property type="match status" value="1"/>
</dbReference>
<gene>
    <name evidence="2" type="ORF">ERS852394_01373</name>
</gene>
<accession>A0A174BYP0</accession>
<dbReference type="GO" id="GO:0051999">
    <property type="term" value="P:mannosyl-inositol phosphorylceramide biosynthetic process"/>
    <property type="evidence" value="ECO:0007669"/>
    <property type="project" value="TreeGrafter"/>
</dbReference>
<dbReference type="PANTHER" id="PTHR32385:SF15">
    <property type="entry name" value="INOSITOL PHOSPHOCERAMIDE MANNOSYLTRANSFERASE 1"/>
    <property type="match status" value="1"/>
</dbReference>
<dbReference type="GO" id="GO:0016020">
    <property type="term" value="C:membrane"/>
    <property type="evidence" value="ECO:0007669"/>
    <property type="project" value="GOC"/>
</dbReference>
<evidence type="ECO:0000313" key="3">
    <source>
        <dbReference type="Proteomes" id="UP000095409"/>
    </source>
</evidence>
<dbReference type="GO" id="GO:0000030">
    <property type="term" value="F:mannosyltransferase activity"/>
    <property type="evidence" value="ECO:0007669"/>
    <property type="project" value="TreeGrafter"/>
</dbReference>
<dbReference type="Proteomes" id="UP000095409">
    <property type="component" value="Unassembled WGS sequence"/>
</dbReference>
<proteinExistence type="predicted"/>
<dbReference type="EMBL" id="CYZD01000005">
    <property type="protein sequence ID" value="CUO04745.1"/>
    <property type="molecule type" value="Genomic_DNA"/>
</dbReference>
<dbReference type="InterPro" id="IPR029044">
    <property type="entry name" value="Nucleotide-diphossugar_trans"/>
</dbReference>